<evidence type="ECO:0000256" key="2">
    <source>
        <dbReference type="SAM" id="Phobius"/>
    </source>
</evidence>
<reference evidence="4 5" key="1">
    <citation type="submission" date="2019-01" db="EMBL/GenBank/DDBJ databases">
        <title>Agromyces.</title>
        <authorList>
            <person name="Li J."/>
        </authorList>
    </citation>
    <scope>NUCLEOTIDE SEQUENCE [LARGE SCALE GENOMIC DNA]</scope>
    <source>
        <strain evidence="4 5">DSM 23870</strain>
    </source>
</reference>
<keyword evidence="5" id="KW-1185">Reference proteome</keyword>
<keyword evidence="2" id="KW-0812">Transmembrane</keyword>
<protein>
    <submittedName>
        <fullName evidence="3">Type II secretory pathway pseudopilin PulG</fullName>
    </submittedName>
</protein>
<keyword evidence="2" id="KW-0472">Membrane</keyword>
<evidence type="ECO:0000313" key="4">
    <source>
        <dbReference type="EMBL" id="RXZ87548.1"/>
    </source>
</evidence>
<organism evidence="4 5">
    <name type="scientific">Agromyces atrinae</name>
    <dbReference type="NCBI Taxonomy" id="592376"/>
    <lineage>
        <taxon>Bacteria</taxon>
        <taxon>Bacillati</taxon>
        <taxon>Actinomycetota</taxon>
        <taxon>Actinomycetes</taxon>
        <taxon>Micrococcales</taxon>
        <taxon>Microbacteriaceae</taxon>
        <taxon>Agromyces</taxon>
    </lineage>
</organism>
<reference evidence="3 6" key="2">
    <citation type="submission" date="2020-07" db="EMBL/GenBank/DDBJ databases">
        <title>Sequencing the genomes of 1000 actinobacteria strains.</title>
        <authorList>
            <person name="Klenk H.-P."/>
        </authorList>
    </citation>
    <scope>NUCLEOTIDE SEQUENCE [LARGE SCALE GENOMIC DNA]</scope>
    <source>
        <strain evidence="3 6">DSM 23870</strain>
    </source>
</reference>
<feature type="transmembrane region" description="Helical" evidence="2">
    <location>
        <begin position="42"/>
        <end position="61"/>
    </location>
</feature>
<dbReference type="RefSeq" id="WP_129173254.1">
    <property type="nucleotide sequence ID" value="NZ_JACCBI010000001.1"/>
</dbReference>
<evidence type="ECO:0000256" key="1">
    <source>
        <dbReference type="SAM" id="MobiDB-lite"/>
    </source>
</evidence>
<keyword evidence="2" id="KW-1133">Transmembrane helix</keyword>
<dbReference type="EMBL" id="JACCBI010000001">
    <property type="protein sequence ID" value="NYD66901.1"/>
    <property type="molecule type" value="Genomic_DNA"/>
</dbReference>
<dbReference type="EMBL" id="SDPM01000002">
    <property type="protein sequence ID" value="RXZ87548.1"/>
    <property type="molecule type" value="Genomic_DNA"/>
</dbReference>
<name>A0A4Q2M6J4_9MICO</name>
<evidence type="ECO:0000313" key="5">
    <source>
        <dbReference type="Proteomes" id="UP000292686"/>
    </source>
</evidence>
<accession>A0A4Q2M6J4</accession>
<sequence length="226" mass="22828">MRASEPESANGAAPAGRGYRRTPGLPITPACGPSDGYTLVELLVYAAFMVLVLAIAGGILLSSLTANATVRSTTEASNLGQLVSESIRADTRSAVALKVTAPSVGVSGAQYLVIERLSAGTNQCRAWLYLPSAGGQLFTRTGSSLATLSAPSASAIAAALAADPVEAPAGWQSYGEGIVAASPGPFVVTAGRLDFTLEVDAGDAPAVLVDGTEISRQTVKATSPCF</sequence>
<proteinExistence type="predicted"/>
<feature type="region of interest" description="Disordered" evidence="1">
    <location>
        <begin position="1"/>
        <end position="20"/>
    </location>
</feature>
<evidence type="ECO:0000313" key="6">
    <source>
        <dbReference type="Proteomes" id="UP000581087"/>
    </source>
</evidence>
<dbReference type="Proteomes" id="UP000581087">
    <property type="component" value="Unassembled WGS sequence"/>
</dbReference>
<evidence type="ECO:0000313" key="3">
    <source>
        <dbReference type="EMBL" id="NYD66901.1"/>
    </source>
</evidence>
<dbReference type="Proteomes" id="UP000292686">
    <property type="component" value="Unassembled WGS sequence"/>
</dbReference>
<gene>
    <name evidence="3" type="ORF">BJ972_001420</name>
    <name evidence="4" type="ORF">ESP50_06435</name>
</gene>
<dbReference type="AlphaFoldDB" id="A0A4Q2M6J4"/>
<dbReference type="OrthoDB" id="5117911at2"/>
<comment type="caution">
    <text evidence="4">The sequence shown here is derived from an EMBL/GenBank/DDBJ whole genome shotgun (WGS) entry which is preliminary data.</text>
</comment>